<dbReference type="GO" id="GO:0006654">
    <property type="term" value="P:phosphatidic acid biosynthetic process"/>
    <property type="evidence" value="ECO:0007669"/>
    <property type="project" value="TreeGrafter"/>
</dbReference>
<keyword evidence="3 4" id="KW-0012">Acyltransferase</keyword>
<keyword evidence="7" id="KW-1185">Reference proteome</keyword>
<dbReference type="NCBIfam" id="TIGR00530">
    <property type="entry name" value="AGP_acyltrn"/>
    <property type="match status" value="1"/>
</dbReference>
<keyword evidence="4" id="KW-0594">Phospholipid biosynthesis</keyword>
<dbReference type="AlphaFoldDB" id="A0A7W1XUW9"/>
<name>A0A7W1XUW9_9BACL</name>
<reference evidence="6 7" key="1">
    <citation type="submission" date="2020-07" db="EMBL/GenBank/DDBJ databases">
        <title>Thermoactinomyces phylogeny.</title>
        <authorList>
            <person name="Dunlap C."/>
        </authorList>
    </citation>
    <scope>NUCLEOTIDE SEQUENCE [LARGE SCALE GENOMIC DNA]</scope>
    <source>
        <strain evidence="6 7">AMNI-1</strain>
    </source>
</reference>
<dbReference type="RefSeq" id="WP_181742180.1">
    <property type="nucleotide sequence ID" value="NZ_JACEOL010000066.1"/>
</dbReference>
<evidence type="ECO:0000313" key="6">
    <source>
        <dbReference type="EMBL" id="MBA4603705.1"/>
    </source>
</evidence>
<keyword evidence="4" id="KW-1208">Phospholipid metabolism</keyword>
<evidence type="ECO:0000256" key="1">
    <source>
        <dbReference type="ARBA" id="ARBA00008655"/>
    </source>
</evidence>
<dbReference type="Proteomes" id="UP000538292">
    <property type="component" value="Unassembled WGS sequence"/>
</dbReference>
<dbReference type="SUPFAM" id="SSF69593">
    <property type="entry name" value="Glycerol-3-phosphate (1)-acyltransferase"/>
    <property type="match status" value="1"/>
</dbReference>
<evidence type="ECO:0000259" key="5">
    <source>
        <dbReference type="SMART" id="SM00563"/>
    </source>
</evidence>
<gene>
    <name evidence="6" type="ORF">H2C83_15665</name>
</gene>
<dbReference type="EMBL" id="JACEOL010000066">
    <property type="protein sequence ID" value="MBA4603705.1"/>
    <property type="molecule type" value="Genomic_DNA"/>
</dbReference>
<comment type="caution">
    <text evidence="6">The sequence shown here is derived from an EMBL/GenBank/DDBJ whole genome shotgun (WGS) entry which is preliminary data.</text>
</comment>
<dbReference type="PANTHER" id="PTHR10434:SF11">
    <property type="entry name" value="1-ACYL-SN-GLYCEROL-3-PHOSPHATE ACYLTRANSFERASE"/>
    <property type="match status" value="1"/>
</dbReference>
<dbReference type="PANTHER" id="PTHR10434">
    <property type="entry name" value="1-ACYL-SN-GLYCEROL-3-PHOSPHATE ACYLTRANSFERASE"/>
    <property type="match status" value="1"/>
</dbReference>
<dbReference type="GO" id="GO:0016020">
    <property type="term" value="C:membrane"/>
    <property type="evidence" value="ECO:0007669"/>
    <property type="project" value="InterPro"/>
</dbReference>
<dbReference type="EC" id="2.3.1.51" evidence="4"/>
<dbReference type="Pfam" id="PF01553">
    <property type="entry name" value="Acyltransferase"/>
    <property type="match status" value="1"/>
</dbReference>
<feature type="domain" description="Phospholipid/glycerol acyltransferase" evidence="5">
    <location>
        <begin position="34"/>
        <end position="146"/>
    </location>
</feature>
<comment type="similarity">
    <text evidence="1 4">Belongs to the 1-acyl-sn-glycerol-3-phosphate acyltransferase family.</text>
</comment>
<dbReference type="CDD" id="cd07989">
    <property type="entry name" value="LPLAT_AGPAT-like"/>
    <property type="match status" value="1"/>
</dbReference>
<protein>
    <recommendedName>
        <fullName evidence="4">1-acyl-sn-glycerol-3-phosphate acyltransferase</fullName>
        <ecNumber evidence="4">2.3.1.51</ecNumber>
    </recommendedName>
</protein>
<dbReference type="SMART" id="SM00563">
    <property type="entry name" value="PlsC"/>
    <property type="match status" value="1"/>
</dbReference>
<keyword evidence="4" id="KW-0444">Lipid biosynthesis</keyword>
<evidence type="ECO:0000256" key="4">
    <source>
        <dbReference type="RuleBase" id="RU361267"/>
    </source>
</evidence>
<evidence type="ECO:0000256" key="3">
    <source>
        <dbReference type="ARBA" id="ARBA00023315"/>
    </source>
</evidence>
<comment type="catalytic activity">
    <reaction evidence="4">
        <text>a 1-acyl-sn-glycero-3-phosphate + an acyl-CoA = a 1,2-diacyl-sn-glycero-3-phosphate + CoA</text>
        <dbReference type="Rhea" id="RHEA:19709"/>
        <dbReference type="ChEBI" id="CHEBI:57287"/>
        <dbReference type="ChEBI" id="CHEBI:57970"/>
        <dbReference type="ChEBI" id="CHEBI:58342"/>
        <dbReference type="ChEBI" id="CHEBI:58608"/>
        <dbReference type="EC" id="2.3.1.51"/>
    </reaction>
</comment>
<accession>A0A7W1XUW9</accession>
<keyword evidence="4" id="KW-0443">Lipid metabolism</keyword>
<proteinExistence type="inferred from homology"/>
<dbReference type="InterPro" id="IPR002123">
    <property type="entry name" value="Plipid/glycerol_acylTrfase"/>
</dbReference>
<evidence type="ECO:0000256" key="2">
    <source>
        <dbReference type="ARBA" id="ARBA00022679"/>
    </source>
</evidence>
<keyword evidence="2 4" id="KW-0808">Transferase</keyword>
<dbReference type="GO" id="GO:0003841">
    <property type="term" value="F:1-acylglycerol-3-phosphate O-acyltransferase activity"/>
    <property type="evidence" value="ECO:0007669"/>
    <property type="project" value="UniProtKB-UniRule"/>
</dbReference>
<comment type="domain">
    <text evidence="4">The HXXXXD motif is essential for acyltransferase activity and may constitute the binding site for the phosphate moiety of the glycerol-3-phosphate.</text>
</comment>
<organism evidence="6 7">
    <name type="scientific">Thermoactinomyces mirandus</name>
    <dbReference type="NCBI Taxonomy" id="2756294"/>
    <lineage>
        <taxon>Bacteria</taxon>
        <taxon>Bacillati</taxon>
        <taxon>Bacillota</taxon>
        <taxon>Bacilli</taxon>
        <taxon>Bacillales</taxon>
        <taxon>Thermoactinomycetaceae</taxon>
        <taxon>Thermoactinomyces</taxon>
    </lineage>
</organism>
<sequence length="196" mass="21599">MLYRFIRVIARFLMKLLFLYKTTGTEHIPEKGPVVLCCNHISNLDPPLLAVSIERKVHFMAKAELFRIPVLGSLIQRLGAFPVKRGAGDRQALKKAIQLLKDGHTVGIFPEGTRSKTGEMGPFHFGAALIALKGKAPIVPVAICGSFRLFRPIRIVFGSPIDVAPFLQEKVGTATAKQVTELVVNEIRSLKEQTGE</sequence>
<evidence type="ECO:0000313" key="7">
    <source>
        <dbReference type="Proteomes" id="UP000538292"/>
    </source>
</evidence>
<dbReference type="InterPro" id="IPR004552">
    <property type="entry name" value="AGP_acyltrans"/>
</dbReference>